<dbReference type="Pfam" id="PF05078">
    <property type="entry name" value="DUF679"/>
    <property type="match status" value="1"/>
</dbReference>
<comment type="subcellular location">
    <subcellularLocation>
        <location evidence="1">Membrane</location>
        <topology evidence="1">Multi-pass membrane protein</topology>
    </subcellularLocation>
</comment>
<organism evidence="7 8">
    <name type="scientific">Trema orientale</name>
    <name type="common">Charcoal tree</name>
    <name type="synonym">Celtis orientalis</name>
    <dbReference type="NCBI Taxonomy" id="63057"/>
    <lineage>
        <taxon>Eukaryota</taxon>
        <taxon>Viridiplantae</taxon>
        <taxon>Streptophyta</taxon>
        <taxon>Embryophyta</taxon>
        <taxon>Tracheophyta</taxon>
        <taxon>Spermatophyta</taxon>
        <taxon>Magnoliopsida</taxon>
        <taxon>eudicotyledons</taxon>
        <taxon>Gunneridae</taxon>
        <taxon>Pentapetalae</taxon>
        <taxon>rosids</taxon>
        <taxon>fabids</taxon>
        <taxon>Rosales</taxon>
        <taxon>Cannabaceae</taxon>
        <taxon>Trema</taxon>
    </lineage>
</organism>
<dbReference type="AlphaFoldDB" id="A0A2P5EIZ8"/>
<dbReference type="STRING" id="63057.A0A2P5EIZ8"/>
<dbReference type="PANTHER" id="PTHR31621">
    <property type="entry name" value="PROTEIN DMP3"/>
    <property type="match status" value="1"/>
</dbReference>
<evidence type="ECO:0000256" key="6">
    <source>
        <dbReference type="SAM" id="Phobius"/>
    </source>
</evidence>
<evidence type="ECO:0000256" key="2">
    <source>
        <dbReference type="ARBA" id="ARBA00008707"/>
    </source>
</evidence>
<dbReference type="EMBL" id="JXTC01000146">
    <property type="protein sequence ID" value="PON85514.1"/>
    <property type="molecule type" value="Genomic_DNA"/>
</dbReference>
<name>A0A2P5EIZ8_TREOI</name>
<keyword evidence="5 6" id="KW-0472">Membrane</keyword>
<dbReference type="GO" id="GO:0016020">
    <property type="term" value="C:membrane"/>
    <property type="evidence" value="ECO:0007669"/>
    <property type="project" value="UniProtKB-SubCell"/>
</dbReference>
<dbReference type="OrthoDB" id="657601at2759"/>
<protein>
    <recommendedName>
        <fullName evidence="9">Transmembrane protein</fullName>
    </recommendedName>
</protein>
<keyword evidence="8" id="KW-1185">Reference proteome</keyword>
<dbReference type="GO" id="GO:0005737">
    <property type="term" value="C:cytoplasm"/>
    <property type="evidence" value="ECO:0007669"/>
    <property type="project" value="UniProtKB-ARBA"/>
</dbReference>
<accession>A0A2P5EIZ8</accession>
<feature type="transmembrane region" description="Helical" evidence="6">
    <location>
        <begin position="155"/>
        <end position="174"/>
    </location>
</feature>
<gene>
    <name evidence="7" type="ORF">TorRG33x02_186630</name>
</gene>
<evidence type="ECO:0008006" key="9">
    <source>
        <dbReference type="Google" id="ProtNLM"/>
    </source>
</evidence>
<evidence type="ECO:0000256" key="1">
    <source>
        <dbReference type="ARBA" id="ARBA00004141"/>
    </source>
</evidence>
<keyword evidence="4 6" id="KW-1133">Transmembrane helix</keyword>
<evidence type="ECO:0000313" key="8">
    <source>
        <dbReference type="Proteomes" id="UP000237000"/>
    </source>
</evidence>
<comment type="caution">
    <text evidence="7">The sequence shown here is derived from an EMBL/GenBank/DDBJ whole genome shotgun (WGS) entry which is preliminary data.</text>
</comment>
<feature type="transmembrane region" description="Helical" evidence="6">
    <location>
        <begin position="21"/>
        <end position="43"/>
    </location>
</feature>
<dbReference type="InterPro" id="IPR007770">
    <property type="entry name" value="DMP"/>
</dbReference>
<feature type="transmembrane region" description="Helical" evidence="6">
    <location>
        <begin position="117"/>
        <end position="135"/>
    </location>
</feature>
<reference evidence="8" key="1">
    <citation type="submission" date="2016-06" db="EMBL/GenBank/DDBJ databases">
        <title>Parallel loss of symbiosis genes in relatives of nitrogen-fixing non-legume Parasponia.</title>
        <authorList>
            <person name="Van Velzen R."/>
            <person name="Holmer R."/>
            <person name="Bu F."/>
            <person name="Rutten L."/>
            <person name="Van Zeijl A."/>
            <person name="Liu W."/>
            <person name="Santuari L."/>
            <person name="Cao Q."/>
            <person name="Sharma T."/>
            <person name="Shen D."/>
            <person name="Roswanjaya Y."/>
            <person name="Wardhani T."/>
            <person name="Kalhor M.S."/>
            <person name="Jansen J."/>
            <person name="Van den Hoogen J."/>
            <person name="Gungor B."/>
            <person name="Hartog M."/>
            <person name="Hontelez J."/>
            <person name="Verver J."/>
            <person name="Yang W.-C."/>
            <person name="Schijlen E."/>
            <person name="Repin R."/>
            <person name="Schilthuizen M."/>
            <person name="Schranz E."/>
            <person name="Heidstra R."/>
            <person name="Miyata K."/>
            <person name="Fedorova E."/>
            <person name="Kohlen W."/>
            <person name="Bisseling T."/>
            <person name="Smit S."/>
            <person name="Geurts R."/>
        </authorList>
    </citation>
    <scope>NUCLEOTIDE SEQUENCE [LARGE SCALE GENOMIC DNA]</scope>
    <source>
        <strain evidence="8">cv. RG33-2</strain>
    </source>
</reference>
<evidence type="ECO:0000256" key="3">
    <source>
        <dbReference type="ARBA" id="ARBA00022692"/>
    </source>
</evidence>
<evidence type="ECO:0000313" key="7">
    <source>
        <dbReference type="EMBL" id="PON85514.1"/>
    </source>
</evidence>
<dbReference type="Proteomes" id="UP000237000">
    <property type="component" value="Unassembled WGS sequence"/>
</dbReference>
<evidence type="ECO:0000256" key="5">
    <source>
        <dbReference type="ARBA" id="ARBA00023136"/>
    </source>
</evidence>
<dbReference type="InParanoid" id="A0A2P5EIZ8"/>
<comment type="similarity">
    <text evidence="2">Belongs to the plant DMP1 protein family.</text>
</comment>
<evidence type="ECO:0000256" key="4">
    <source>
        <dbReference type="ARBA" id="ARBA00022989"/>
    </source>
</evidence>
<sequence length="190" mass="20728">MAEPSLAPLIQSLNHPVHQALASAANLANLLPTGTVLAFQIFLPSFSNNGLCHLSNKYLTASLIVVCAIFCFLSSFTDSFLGEDGKLRYGIATFRGLYVFNCEDSGEKDSEKFKLRFIDLVHGFMSLLLFLIFALSDSNVKSCYFSEVGSDWNALLMNLPLGAGALSSFLFTIFPTTRRGIGYADVTSRA</sequence>
<proteinExistence type="inferred from homology"/>
<keyword evidence="3 6" id="KW-0812">Transmembrane</keyword>
<dbReference type="GO" id="GO:0010256">
    <property type="term" value="P:endomembrane system organization"/>
    <property type="evidence" value="ECO:0007669"/>
    <property type="project" value="TreeGrafter"/>
</dbReference>
<dbReference type="PANTHER" id="PTHR31621:SF5">
    <property type="entry name" value="PROTEIN DMP10"/>
    <property type="match status" value="1"/>
</dbReference>
<feature type="transmembrane region" description="Helical" evidence="6">
    <location>
        <begin position="58"/>
        <end position="81"/>
    </location>
</feature>